<organism evidence="8 9">
    <name type="scientific">Hyphopichia burtonii NRRL Y-1933</name>
    <dbReference type="NCBI Taxonomy" id="984485"/>
    <lineage>
        <taxon>Eukaryota</taxon>
        <taxon>Fungi</taxon>
        <taxon>Dikarya</taxon>
        <taxon>Ascomycota</taxon>
        <taxon>Saccharomycotina</taxon>
        <taxon>Pichiomycetes</taxon>
        <taxon>Debaryomycetaceae</taxon>
        <taxon>Hyphopichia</taxon>
    </lineage>
</organism>
<comment type="subcellular location">
    <subcellularLocation>
        <location evidence="1">Mitochondrion</location>
    </subcellularLocation>
</comment>
<dbReference type="AlphaFoldDB" id="A0A1E4RCP9"/>
<keyword evidence="6" id="KW-0175">Coiled coil</keyword>
<feature type="region of interest" description="Disordered" evidence="7">
    <location>
        <begin position="59"/>
        <end position="82"/>
    </location>
</feature>
<evidence type="ECO:0000256" key="3">
    <source>
        <dbReference type="ARBA" id="ARBA00013994"/>
    </source>
</evidence>
<evidence type="ECO:0000256" key="6">
    <source>
        <dbReference type="SAM" id="Coils"/>
    </source>
</evidence>
<evidence type="ECO:0000256" key="4">
    <source>
        <dbReference type="ARBA" id="ARBA00022946"/>
    </source>
</evidence>
<dbReference type="EMBL" id="KV454546">
    <property type="protein sequence ID" value="ODV65003.1"/>
    <property type="molecule type" value="Genomic_DNA"/>
</dbReference>
<evidence type="ECO:0000256" key="5">
    <source>
        <dbReference type="ARBA" id="ARBA00023128"/>
    </source>
</evidence>
<keyword evidence="9" id="KW-1185">Reference proteome</keyword>
<dbReference type="RefSeq" id="XP_020074070.1">
    <property type="nucleotide sequence ID" value="XM_020219096.1"/>
</dbReference>
<reference evidence="9" key="1">
    <citation type="submission" date="2016-05" db="EMBL/GenBank/DDBJ databases">
        <title>Comparative genomics of biotechnologically important yeasts.</title>
        <authorList>
            <consortium name="DOE Joint Genome Institute"/>
            <person name="Riley R."/>
            <person name="Haridas S."/>
            <person name="Wolfe K.H."/>
            <person name="Lopes M.R."/>
            <person name="Hittinger C.T."/>
            <person name="Goker M."/>
            <person name="Salamov A."/>
            <person name="Wisecaver J."/>
            <person name="Long T.M."/>
            <person name="Aerts A.L."/>
            <person name="Barry K."/>
            <person name="Choi C."/>
            <person name="Clum A."/>
            <person name="Coughlan A.Y."/>
            <person name="Deshpande S."/>
            <person name="Douglass A.P."/>
            <person name="Hanson S.J."/>
            <person name="Klenk H.-P."/>
            <person name="Labutti K."/>
            <person name="Lapidus A."/>
            <person name="Lindquist E."/>
            <person name="Lipzen A."/>
            <person name="Meier-Kolthoff J.P."/>
            <person name="Ohm R.A."/>
            <person name="Otillar R.P."/>
            <person name="Pangilinan J."/>
            <person name="Peng Y."/>
            <person name="Rokas A."/>
            <person name="Rosa C.A."/>
            <person name="Scheuner C."/>
            <person name="Sibirny A.A."/>
            <person name="Slot J.C."/>
            <person name="Stielow J.B."/>
            <person name="Sun H."/>
            <person name="Kurtzman C.P."/>
            <person name="Blackwell M."/>
            <person name="Grigoriev I.V."/>
            <person name="Jeffries T.W."/>
        </authorList>
    </citation>
    <scope>NUCLEOTIDE SEQUENCE [LARGE SCALE GENOMIC DNA]</scope>
    <source>
        <strain evidence="9">NRRL Y-1933</strain>
    </source>
</reference>
<evidence type="ECO:0000256" key="1">
    <source>
        <dbReference type="ARBA" id="ARBA00004173"/>
    </source>
</evidence>
<keyword evidence="5" id="KW-0496">Mitochondrion</keyword>
<name>A0A1E4RCP9_9ASCO</name>
<keyword evidence="4" id="KW-0809">Transit peptide</keyword>
<accession>A0A1E4RCP9</accession>
<feature type="compositionally biased region" description="Basic and acidic residues" evidence="7">
    <location>
        <begin position="60"/>
        <end position="77"/>
    </location>
</feature>
<evidence type="ECO:0000313" key="9">
    <source>
        <dbReference type="Proteomes" id="UP000095085"/>
    </source>
</evidence>
<gene>
    <name evidence="8" type="ORF">HYPBUDRAFT_115155</name>
</gene>
<feature type="coiled-coil region" evidence="6">
    <location>
        <begin position="340"/>
        <end position="370"/>
    </location>
</feature>
<comment type="similarity">
    <text evidence="2">Belongs to the AIM23 family.</text>
</comment>
<evidence type="ECO:0000313" key="8">
    <source>
        <dbReference type="EMBL" id="ODV65003.1"/>
    </source>
</evidence>
<protein>
    <recommendedName>
        <fullName evidence="3">Altered inheritance of mitochondria protein 23, mitochondrial</fullName>
    </recommendedName>
</protein>
<dbReference type="OrthoDB" id="3996489at2759"/>
<dbReference type="GeneID" id="30993646"/>
<evidence type="ECO:0000256" key="7">
    <source>
        <dbReference type="SAM" id="MobiDB-lite"/>
    </source>
</evidence>
<dbReference type="InterPro" id="IPR029427">
    <property type="entry name" value="AIM23"/>
</dbReference>
<dbReference type="GO" id="GO:0005739">
    <property type="term" value="C:mitochondrion"/>
    <property type="evidence" value="ECO:0007669"/>
    <property type="project" value="UniProtKB-SubCell"/>
</dbReference>
<evidence type="ECO:0000256" key="2">
    <source>
        <dbReference type="ARBA" id="ARBA00008476"/>
    </source>
</evidence>
<dbReference type="Pfam" id="PF14877">
    <property type="entry name" value="mIF3"/>
    <property type="match status" value="1"/>
</dbReference>
<dbReference type="Proteomes" id="UP000095085">
    <property type="component" value="Unassembled WGS sequence"/>
</dbReference>
<sequence length="386" mass="45258">MLRARNFSSCSFCARPFDHSESKRGQLDIDSLLRNDWNLSSKRTEHSKPSEFNRFANKFNRGERKPNPERLERRTRSDYNTSRPQRKVLRFKFSGSEQAQLAVKSIIAEVYESSPQYRVNFVDPESNKLERKHLADIINSTDFKDHGIQVVISKGFPLIKMTSSKDMLKLFSEKLAIEKERELLEKGSVKVQYAIQQRERAKQKKSATKIMTFAWNISIGDLNNQKRTEINKKLDKGENFLIYIGDKRTLSSAKKSVDKGDGLINNISKDEEFEEQNFDPLTLEEDRFEIEMRRRQLVVDNMKTILEECDATFEINGDLESRVVIRCEVKPNRISNKKEQEEQQLSAKELKKQRKILKQKEAEEKRKQKTTNETDIDSLYLFKIEE</sequence>
<proteinExistence type="inferred from homology"/>